<feature type="region of interest" description="Disordered" evidence="1">
    <location>
        <begin position="237"/>
        <end position="257"/>
    </location>
</feature>
<dbReference type="STRING" id="314271.RB2654_08537"/>
<organism evidence="3 4">
    <name type="scientific">Maritimibacter alkaliphilus HTCC2654</name>
    <dbReference type="NCBI Taxonomy" id="314271"/>
    <lineage>
        <taxon>Bacteria</taxon>
        <taxon>Pseudomonadati</taxon>
        <taxon>Pseudomonadota</taxon>
        <taxon>Alphaproteobacteria</taxon>
        <taxon>Rhodobacterales</taxon>
        <taxon>Roseobacteraceae</taxon>
        <taxon>Maritimibacter</taxon>
    </lineage>
</organism>
<evidence type="ECO:0000313" key="4">
    <source>
        <dbReference type="Proteomes" id="UP000002931"/>
    </source>
</evidence>
<evidence type="ECO:0000313" key="3">
    <source>
        <dbReference type="EMBL" id="EAQ12239.1"/>
    </source>
</evidence>
<dbReference type="RefSeq" id="WP_008330540.1">
    <property type="nucleotide sequence ID" value="NZ_CH902578.1"/>
</dbReference>
<name>A3VHP8_9RHOB</name>
<feature type="signal peptide" evidence="2">
    <location>
        <begin position="1"/>
        <end position="17"/>
    </location>
</feature>
<evidence type="ECO:0000256" key="2">
    <source>
        <dbReference type="SAM" id="SignalP"/>
    </source>
</evidence>
<dbReference type="EMBL" id="AAMT01000009">
    <property type="protein sequence ID" value="EAQ12239.1"/>
    <property type="molecule type" value="Genomic_DNA"/>
</dbReference>
<evidence type="ECO:0000256" key="1">
    <source>
        <dbReference type="SAM" id="MobiDB-lite"/>
    </source>
</evidence>
<dbReference type="PROSITE" id="PS51257">
    <property type="entry name" value="PROKAR_LIPOPROTEIN"/>
    <property type="match status" value="1"/>
</dbReference>
<keyword evidence="2" id="KW-0732">Signal</keyword>
<sequence length="257" mass="26342">MRNAALLTSVLALAACAGPIPDSGAQSANEATLPGAATVSSQPIDSEGAAIAAETSQVLGLSGPATTTTTTGAPLSAMSSSATVNAGTATVPPVTSGAAVEDGAVANTAVISDENNFQAVSERESIQSDAERLAENRAQYVVIHPTEVPQREGGNGASVVKFALATNNARGQQLYSRSGFNAQARFERNCAKYSHSDLAQEAFLNAGGPNRDPQGLDPDGDGFACYWDPAPFRAARQGAPEVVTEYTDRETLGDTPQ</sequence>
<gene>
    <name evidence="3" type="ORF">RB2654_08537</name>
</gene>
<accession>A3VHP8</accession>
<dbReference type="eggNOG" id="ENOG5031QJH">
    <property type="taxonomic scope" value="Bacteria"/>
</dbReference>
<feature type="chain" id="PRO_5002662258" description="Excalibur calcium-binding domain-containing protein" evidence="2">
    <location>
        <begin position="18"/>
        <end position="257"/>
    </location>
</feature>
<protein>
    <recommendedName>
        <fullName evidence="5">Excalibur calcium-binding domain-containing protein</fullName>
    </recommendedName>
</protein>
<evidence type="ECO:0008006" key="5">
    <source>
        <dbReference type="Google" id="ProtNLM"/>
    </source>
</evidence>
<dbReference type="HOGENOM" id="CLU_095304_0_0_5"/>
<reference evidence="3 4" key="1">
    <citation type="journal article" date="2010" name="J. Bacteriol.">
        <title>Genome sequences of Pelagibaca bermudensis HTCC2601T and Maritimibacter alkaliphilus HTCC2654T, the type strains of two marine Roseobacter genera.</title>
        <authorList>
            <person name="Thrash J.C."/>
            <person name="Cho J.C."/>
            <person name="Ferriera S."/>
            <person name="Johnson J."/>
            <person name="Vergin K.L."/>
            <person name="Giovannoni S.J."/>
        </authorList>
    </citation>
    <scope>NUCLEOTIDE SEQUENCE [LARGE SCALE GENOMIC DNA]</scope>
    <source>
        <strain evidence="3 4">HTCC2654</strain>
    </source>
</reference>
<dbReference type="OrthoDB" id="7951357at2"/>
<keyword evidence="4" id="KW-1185">Reference proteome</keyword>
<dbReference type="Proteomes" id="UP000002931">
    <property type="component" value="Unassembled WGS sequence"/>
</dbReference>
<proteinExistence type="predicted"/>
<dbReference type="AlphaFoldDB" id="A3VHP8"/>
<feature type="compositionally biased region" description="Basic and acidic residues" evidence="1">
    <location>
        <begin position="246"/>
        <end position="257"/>
    </location>
</feature>
<comment type="caution">
    <text evidence="3">The sequence shown here is derived from an EMBL/GenBank/DDBJ whole genome shotgun (WGS) entry which is preliminary data.</text>
</comment>